<dbReference type="AlphaFoldDB" id="A0A645A4P8"/>
<comment type="caution">
    <text evidence="1">The sequence shown here is derived from an EMBL/GenBank/DDBJ whole genome shotgun (WGS) entry which is preliminary data.</text>
</comment>
<evidence type="ECO:0000313" key="1">
    <source>
        <dbReference type="EMBL" id="MPM44754.1"/>
    </source>
</evidence>
<dbReference type="Gene3D" id="3.90.226.10">
    <property type="entry name" value="2-enoyl-CoA Hydratase, Chain A, domain 1"/>
    <property type="match status" value="1"/>
</dbReference>
<protein>
    <recommendedName>
        <fullName evidence="2">3-hydroxyacyl-CoA dehydrogenase</fullName>
    </recommendedName>
</protein>
<dbReference type="InterPro" id="IPR029045">
    <property type="entry name" value="ClpP/crotonase-like_dom_sf"/>
</dbReference>
<gene>
    <name evidence="1" type="ORF">SDC9_91435</name>
</gene>
<accession>A0A645A4P8</accession>
<organism evidence="1">
    <name type="scientific">bioreactor metagenome</name>
    <dbReference type="NCBI Taxonomy" id="1076179"/>
    <lineage>
        <taxon>unclassified sequences</taxon>
        <taxon>metagenomes</taxon>
        <taxon>ecological metagenomes</taxon>
    </lineage>
</organism>
<evidence type="ECO:0008006" key="2">
    <source>
        <dbReference type="Google" id="ProtNLM"/>
    </source>
</evidence>
<dbReference type="EMBL" id="VSSQ01010602">
    <property type="protein sequence ID" value="MPM44754.1"/>
    <property type="molecule type" value="Genomic_DNA"/>
</dbReference>
<proteinExistence type="predicted"/>
<name>A0A645A4P8_9ZZZZ</name>
<dbReference type="SUPFAM" id="SSF52096">
    <property type="entry name" value="ClpP/crotonase"/>
    <property type="match status" value="1"/>
</dbReference>
<reference evidence="1" key="1">
    <citation type="submission" date="2019-08" db="EMBL/GenBank/DDBJ databases">
        <authorList>
            <person name="Kucharzyk K."/>
            <person name="Murdoch R.W."/>
            <person name="Higgins S."/>
            <person name="Loffler F."/>
        </authorList>
    </citation>
    <scope>NUCLEOTIDE SEQUENCE</scope>
</reference>
<sequence length="308" mass="31984">MSKKVLLETRGACVELLDCGVAWLRFTSEGNRVTPAAAAWAAAALHQQQEGVKAVVVACCAGYDNDEIRTLARSGDWKGLEEASTGFQSLTAAMRGLSVPVVAALRGTITDLGVELAMGADAVCAAEAVVSLGGKDTPFTPTAGGLATLALGTYAIGQNVPGCDIVPFLKRAFQLFVTGKPCQSLGEAAQRGIPLPWSTDCAPEELEARATAQALFLAGQGFVRSAEERTAAVSGTTGAAALEITAVNLHRGGFLSQDRYLLAGDAARVLSGGDVPKGTTLTETRLRALERAAFLTSCRRLAEKEETA</sequence>